<comment type="similarity">
    <text evidence="2 6">Belongs to the FKBP-type PPIase family.</text>
</comment>
<protein>
    <recommendedName>
        <fullName evidence="6">Peptidyl-prolyl cis-trans isomerase</fullName>
        <ecNumber evidence="6">5.2.1.8</ecNumber>
    </recommendedName>
</protein>
<feature type="domain" description="PPIase FKBP-type" evidence="8">
    <location>
        <begin position="60"/>
        <end position="158"/>
    </location>
</feature>
<comment type="caution">
    <text evidence="9">The sequence shown here is derived from an EMBL/GenBank/DDBJ whole genome shotgun (WGS) entry which is preliminary data.</text>
</comment>
<comment type="catalytic activity">
    <reaction evidence="1 5 6">
        <text>[protein]-peptidylproline (omega=180) = [protein]-peptidylproline (omega=0)</text>
        <dbReference type="Rhea" id="RHEA:16237"/>
        <dbReference type="Rhea" id="RHEA-COMP:10747"/>
        <dbReference type="Rhea" id="RHEA-COMP:10748"/>
        <dbReference type="ChEBI" id="CHEBI:83833"/>
        <dbReference type="ChEBI" id="CHEBI:83834"/>
        <dbReference type="EC" id="5.2.1.8"/>
    </reaction>
</comment>
<dbReference type="Gene3D" id="3.10.50.40">
    <property type="match status" value="1"/>
</dbReference>
<keyword evidence="7" id="KW-0812">Transmembrane</keyword>
<dbReference type="InterPro" id="IPR001179">
    <property type="entry name" value="PPIase_FKBP_dom"/>
</dbReference>
<dbReference type="SUPFAM" id="SSF54534">
    <property type="entry name" value="FKBP-like"/>
    <property type="match status" value="1"/>
</dbReference>
<evidence type="ECO:0000256" key="1">
    <source>
        <dbReference type="ARBA" id="ARBA00000971"/>
    </source>
</evidence>
<reference evidence="9 10" key="1">
    <citation type="submission" date="2019-04" db="EMBL/GenBank/DDBJ databases">
        <title>Altererythrobacter aquimixticola sp. nov., isolated from sediment of junction between the ocean and a freshwater spring.</title>
        <authorList>
            <person name="Yoon J.-H."/>
        </authorList>
    </citation>
    <scope>NUCLEOTIDE SEQUENCE [LARGE SCALE GENOMIC DNA]</scope>
    <source>
        <strain evidence="9 10">SSKS-13</strain>
    </source>
</reference>
<dbReference type="AlphaFoldDB" id="A0A4T3F6K1"/>
<accession>A0A4T3F6K1</accession>
<evidence type="ECO:0000256" key="3">
    <source>
        <dbReference type="ARBA" id="ARBA00023110"/>
    </source>
</evidence>
<keyword evidence="7" id="KW-0472">Membrane</keyword>
<dbReference type="RefSeq" id="WP_136692080.1">
    <property type="nucleotide sequence ID" value="NZ_SSHH01000001.1"/>
</dbReference>
<organism evidence="9 10">
    <name type="scientific">Alteraurantiacibacter aquimixticola</name>
    <dbReference type="NCBI Taxonomy" id="2489173"/>
    <lineage>
        <taxon>Bacteria</taxon>
        <taxon>Pseudomonadati</taxon>
        <taxon>Pseudomonadota</taxon>
        <taxon>Alphaproteobacteria</taxon>
        <taxon>Sphingomonadales</taxon>
        <taxon>Erythrobacteraceae</taxon>
        <taxon>Alteraurantiacibacter</taxon>
    </lineage>
</organism>
<dbReference type="GO" id="GO:0003755">
    <property type="term" value="F:peptidyl-prolyl cis-trans isomerase activity"/>
    <property type="evidence" value="ECO:0007669"/>
    <property type="project" value="UniProtKB-UniRule"/>
</dbReference>
<dbReference type="PANTHER" id="PTHR43811">
    <property type="entry name" value="FKBP-TYPE PEPTIDYL-PROLYL CIS-TRANS ISOMERASE FKPA"/>
    <property type="match status" value="1"/>
</dbReference>
<keyword evidence="4 5" id="KW-0413">Isomerase</keyword>
<evidence type="ECO:0000256" key="6">
    <source>
        <dbReference type="RuleBase" id="RU003915"/>
    </source>
</evidence>
<dbReference type="OrthoDB" id="9812109at2"/>
<sequence>MAEVTRVPLQPIAKGSLMKFWLGVLVGALLAGAVAWFVTRPDTVSVTTLTAGEGPTPQEGDAVFVDYVGTLEDGTEFDRSPPMGEIPEQIRDLIPQGSYMELDGVVPGFREGLLQMQKGGTYRVEIPSEMAYGPNPPPGSPIPANADLTFEVTLHEFMTQEQLQARADQINAVMAEVMAAEGLQAPE</sequence>
<keyword evidence="7" id="KW-1133">Transmembrane helix</keyword>
<dbReference type="PROSITE" id="PS50059">
    <property type="entry name" value="FKBP_PPIASE"/>
    <property type="match status" value="1"/>
</dbReference>
<keyword evidence="3 5" id="KW-0697">Rotamase</keyword>
<name>A0A4T3F6K1_9SPHN</name>
<evidence type="ECO:0000313" key="10">
    <source>
        <dbReference type="Proteomes" id="UP000309389"/>
    </source>
</evidence>
<proteinExistence type="inferred from homology"/>
<gene>
    <name evidence="9" type="ORF">E5222_02230</name>
</gene>
<dbReference type="EC" id="5.2.1.8" evidence="6"/>
<evidence type="ECO:0000256" key="4">
    <source>
        <dbReference type="ARBA" id="ARBA00023235"/>
    </source>
</evidence>
<evidence type="ECO:0000313" key="9">
    <source>
        <dbReference type="EMBL" id="TIX51302.1"/>
    </source>
</evidence>
<dbReference type="PANTHER" id="PTHR43811:SF19">
    <property type="entry name" value="39 KDA FK506-BINDING NUCLEAR PROTEIN"/>
    <property type="match status" value="1"/>
</dbReference>
<keyword evidence="10" id="KW-1185">Reference proteome</keyword>
<dbReference type="Pfam" id="PF00254">
    <property type="entry name" value="FKBP_C"/>
    <property type="match status" value="1"/>
</dbReference>
<evidence type="ECO:0000259" key="8">
    <source>
        <dbReference type="PROSITE" id="PS50059"/>
    </source>
</evidence>
<dbReference type="EMBL" id="SSHH01000001">
    <property type="protein sequence ID" value="TIX51302.1"/>
    <property type="molecule type" value="Genomic_DNA"/>
</dbReference>
<evidence type="ECO:0000256" key="2">
    <source>
        <dbReference type="ARBA" id="ARBA00006577"/>
    </source>
</evidence>
<evidence type="ECO:0000256" key="7">
    <source>
        <dbReference type="SAM" id="Phobius"/>
    </source>
</evidence>
<evidence type="ECO:0000256" key="5">
    <source>
        <dbReference type="PROSITE-ProRule" id="PRU00277"/>
    </source>
</evidence>
<dbReference type="Proteomes" id="UP000309389">
    <property type="component" value="Unassembled WGS sequence"/>
</dbReference>
<feature type="transmembrane region" description="Helical" evidence="7">
    <location>
        <begin position="20"/>
        <end position="38"/>
    </location>
</feature>
<dbReference type="InterPro" id="IPR046357">
    <property type="entry name" value="PPIase_dom_sf"/>
</dbReference>